<dbReference type="RefSeq" id="WP_054291747.1">
    <property type="nucleotide sequence ID" value="NZ_CP012752.1"/>
</dbReference>
<evidence type="ECO:0000313" key="2">
    <source>
        <dbReference type="EMBL" id="ALG09843.1"/>
    </source>
</evidence>
<dbReference type="Gene3D" id="2.60.40.10">
    <property type="entry name" value="Immunoglobulins"/>
    <property type="match status" value="1"/>
</dbReference>
<dbReference type="InterPro" id="IPR013783">
    <property type="entry name" value="Ig-like_fold"/>
</dbReference>
<dbReference type="EMBL" id="CP012752">
    <property type="protein sequence ID" value="ALG09843.1"/>
    <property type="molecule type" value="Genomic_DNA"/>
</dbReference>
<protein>
    <recommendedName>
        <fullName evidence="1">DUF4015 domain-containing protein</fullName>
    </recommendedName>
</protein>
<keyword evidence="3" id="KW-1185">Reference proteome</keyword>
<accession>A0A0N9I1W3</accession>
<name>A0A0N9I1W3_9PSEU</name>
<reference evidence="2 3" key="1">
    <citation type="submission" date="2015-07" db="EMBL/GenBank/DDBJ databases">
        <title>Genome sequencing of Kibdelosporangium phytohabitans.</title>
        <authorList>
            <person name="Qin S."/>
            <person name="Xing K."/>
        </authorList>
    </citation>
    <scope>NUCLEOTIDE SEQUENCE [LARGE SCALE GENOMIC DNA]</scope>
    <source>
        <strain evidence="2 3">KLBMP1111</strain>
    </source>
</reference>
<dbReference type="InterPro" id="IPR025275">
    <property type="entry name" value="DUF4015"/>
</dbReference>
<dbReference type="KEGG" id="kphy:AOZ06_25715"/>
<dbReference type="Proteomes" id="UP000063699">
    <property type="component" value="Chromosome"/>
</dbReference>
<dbReference type="SUPFAM" id="SSF51445">
    <property type="entry name" value="(Trans)glycosidases"/>
    <property type="match status" value="1"/>
</dbReference>
<proteinExistence type="predicted"/>
<evidence type="ECO:0000259" key="1">
    <source>
        <dbReference type="Pfam" id="PF13200"/>
    </source>
</evidence>
<dbReference type="Pfam" id="PF13200">
    <property type="entry name" value="DUF4015"/>
    <property type="match status" value="1"/>
</dbReference>
<dbReference type="AlphaFoldDB" id="A0A0N9I1W3"/>
<dbReference type="Gene3D" id="3.20.20.80">
    <property type="entry name" value="Glycosidases"/>
    <property type="match status" value="1"/>
</dbReference>
<dbReference type="GO" id="GO:0005975">
    <property type="term" value="P:carbohydrate metabolic process"/>
    <property type="evidence" value="ECO:0007669"/>
    <property type="project" value="UniProtKB-ARBA"/>
</dbReference>
<organism evidence="2 3">
    <name type="scientific">Kibdelosporangium phytohabitans</name>
    <dbReference type="NCBI Taxonomy" id="860235"/>
    <lineage>
        <taxon>Bacteria</taxon>
        <taxon>Bacillati</taxon>
        <taxon>Actinomycetota</taxon>
        <taxon>Actinomycetes</taxon>
        <taxon>Pseudonocardiales</taxon>
        <taxon>Pseudonocardiaceae</taxon>
        <taxon>Kibdelosporangium</taxon>
    </lineage>
</organism>
<evidence type="ECO:0000313" key="3">
    <source>
        <dbReference type="Proteomes" id="UP000063699"/>
    </source>
</evidence>
<dbReference type="InterPro" id="IPR017853">
    <property type="entry name" value="GH"/>
</dbReference>
<dbReference type="STRING" id="860235.AOZ06_25715"/>
<gene>
    <name evidence="2" type="ORF">AOZ06_25715</name>
</gene>
<feature type="domain" description="DUF4015" evidence="1">
    <location>
        <begin position="208"/>
        <end position="515"/>
    </location>
</feature>
<sequence>MRRRRTVVLALVVTTLVLVTLALMPAVNRWLTKDVTVVGLDEGAAVTSAALRNVAVVAGTSTSASDVEILVDGTPRAVQPDSEGRLTLVDPALPEGPHTITARTGSAVPLLAGHEVSRRFTVDNTGPAVSVDATNAQNLRTPLTVSGKAHDAASMTVNDRPVPLAADGRFSLELSPVPATLRVSARDSAGNTTTKDVALQLQHPGMRAVHMSAAAWSSRQLREPVLQLAREGRIDTVQLDIKDESGEVGYDSAVPLARQIGATRKYYDARAAIDQLHAADLRVVGRIVAFRDPVLARASWDSGARHRVVQTADGRPWSGTYGQFAFTNYGDPDVVQYNIDLAAEAAQLGFDDILYDYVRRPEGRLDQMRTPGFTGAPEQAIVDFLSRSRAETRKHGAFLGASVFGIAADRPAPVAQDIPAISRAVDYISPMVYPSHWGPGEYGVAQPEAQPYDITAKSVSAFVAKARDGGAQVIPWLQAFSLRKSYGAAEVRAQIDASRQSGAPSFLLWNANCRYDHTGLDPK</sequence>